<evidence type="ECO:0000256" key="4">
    <source>
        <dbReference type="ARBA" id="ARBA00023159"/>
    </source>
</evidence>
<feature type="compositionally biased region" description="Polar residues" evidence="7">
    <location>
        <begin position="830"/>
        <end position="846"/>
    </location>
</feature>
<sequence>MFLSALLQMVYENELISNVNISLFAFFFPLQWVGSSCGLHGPYIFYKAFKFNRDAKPRILSLGDFFFVRCKPEDPICIAELQLLWEERTSKQLLSSSKLYFLPEDTPQGRTVTHGEHEVIALSEKVIVRLEDLVKWTVPDFSGWDNSLKAAPLKPSVLRELGTNGRREALHRYRESTLTSGLNFKDVQRERAQLGQEEDGRKVLVLSYPQYCRYRSVLARLREQPSSLLIDHTVLALGGIAALDGSTRILYCRDTFEHPTLLQNESICDEFAPNLKGRPRKKKLSFSQRRDSQSQAQGQGSSGSNQGSTAVTAQEPSSPEGKITTKVKPNCKTVPNGKITAPAKQKAIGLSKKSLSEEKDRGKEKEREERSEKEDKKEEDTSEESRAEEQAFLVDLYKYMKERDTPIERIPFLGFKQINLWTMFQAAQKLGGYELITVRRQWKHVYDELGGNPSSTSAATCTRRHYERLLLPYERHIKGEPDKPLPLAKPRKQESSQEKASGAKAKGLGAKKLKSLSNPKLGSKKDRGDTLKGQEQSQDDTVKEENHDPPSAIKQEVPLQDEPIVIEEEELHLTLKKEESLAVEQPFSFCPKEPDCRGPHAGLPLLTGSGSQPEWRQISEALQSKLTCEQQTEGHFIPKNPYLSHRWDIDKPAGHVALPEPFSRVKDPIEGHGGRVGKVLPMCKQADKQCIDLSTDSFPEKEDYGVIKKESTQGSGQTAAYCKASQGVMSPLAKKKLLSQVCESNPFSFTPLSLQPPPPTATSSVPVISVSEGEKEKRKSEEEGLGQRHGIPEVAPIFRPSVIQHAQSSKPHQQATGGPSERSTAGELSESYNCRTSHHPQPQVSAPWQPYLPRAQDALENCGEKLLQGPASQPRNYASDCYSSPHLHNLYRQTENCLSQERIPGFVSAERREHYTREREGSQGFVCGTLEQEGLAYRSHFSDRTQTHGESREAEDEPRDFTVSKQRCQRVSSFSKPPFCSLSYSIMHQGLDSHPKACRVPPMTISPPKQNPAEASQSFPSPKASGESSLTSPNRPSKRSLAEPESEDVPERKVRVVTPIHPAGTIRRSDPEELKPAEPAHAVHLNNHLPEGHPTTTFPPPHAAPLYAGIYPPGSLVSPGAQDGLQQHPGLQYLKSQSAVSPLVPPLFHSMMLHRQLLASSPSPHHFYRHPGGAALYGDLLHHLYPLSTLPPPQLSSVHPSTRL</sequence>
<keyword evidence="10" id="KW-1185">Reference proteome</keyword>
<proteinExistence type="predicted"/>
<feature type="region of interest" description="Disordered" evidence="7">
    <location>
        <begin position="474"/>
        <end position="559"/>
    </location>
</feature>
<feature type="region of interest" description="Disordered" evidence="7">
    <location>
        <begin position="749"/>
        <end position="847"/>
    </location>
</feature>
<dbReference type="PANTHER" id="PTHR13964">
    <property type="entry name" value="RBP-RELATED"/>
    <property type="match status" value="1"/>
</dbReference>
<evidence type="ECO:0000256" key="3">
    <source>
        <dbReference type="ARBA" id="ARBA00023125"/>
    </source>
</evidence>
<dbReference type="CDD" id="cd16869">
    <property type="entry name" value="ARID_ARID5"/>
    <property type="match status" value="1"/>
</dbReference>
<dbReference type="PANTHER" id="PTHR13964:SF37">
    <property type="entry name" value="AT-RICH INTERACTIVE DOMAIN-CONTAINING PROTEIN 5B"/>
    <property type="match status" value="1"/>
</dbReference>
<reference evidence="9" key="1">
    <citation type="submission" date="2025-08" db="UniProtKB">
        <authorList>
            <consortium name="Ensembl"/>
        </authorList>
    </citation>
    <scope>IDENTIFICATION</scope>
</reference>
<dbReference type="GeneTree" id="ENSGT00940000163584"/>
<accession>A0A3Q4HBI8</accession>
<evidence type="ECO:0000256" key="6">
    <source>
        <dbReference type="ARBA" id="ARBA00023242"/>
    </source>
</evidence>
<dbReference type="OMA" id="PNCKTVP"/>
<feature type="compositionally biased region" description="Basic and acidic residues" evidence="7">
    <location>
        <begin position="942"/>
        <end position="952"/>
    </location>
</feature>
<evidence type="ECO:0000313" key="9">
    <source>
        <dbReference type="Ensembl" id="ENSNBRP00000017578.1"/>
    </source>
</evidence>
<comment type="subcellular location">
    <subcellularLocation>
        <location evidence="1">Nucleus</location>
    </subcellularLocation>
</comment>
<dbReference type="PROSITE" id="PS51011">
    <property type="entry name" value="ARID"/>
    <property type="match status" value="1"/>
</dbReference>
<dbReference type="InterPro" id="IPR036431">
    <property type="entry name" value="ARID_dom_sf"/>
</dbReference>
<feature type="domain" description="ARID" evidence="8">
    <location>
        <begin position="386"/>
        <end position="478"/>
    </location>
</feature>
<dbReference type="Ensembl" id="ENSNBRT00000018052.1">
    <property type="protein sequence ID" value="ENSNBRP00000017578.1"/>
    <property type="gene ID" value="ENSNBRG00000013572.1"/>
</dbReference>
<keyword evidence="5" id="KW-0804">Transcription</keyword>
<dbReference type="STRING" id="32507.ENSNBRP00000017578"/>
<dbReference type="InterPro" id="IPR051232">
    <property type="entry name" value="ARID/SWI1_ChromRemod"/>
</dbReference>
<dbReference type="InterPro" id="IPR001606">
    <property type="entry name" value="ARID_dom"/>
</dbReference>
<evidence type="ECO:0000256" key="2">
    <source>
        <dbReference type="ARBA" id="ARBA00023015"/>
    </source>
</evidence>
<feature type="compositionally biased region" description="Basic and acidic residues" evidence="7">
    <location>
        <begin position="523"/>
        <end position="532"/>
    </location>
</feature>
<evidence type="ECO:0000256" key="7">
    <source>
        <dbReference type="SAM" id="MobiDB-lite"/>
    </source>
</evidence>
<organism evidence="9 10">
    <name type="scientific">Neolamprologus brichardi</name>
    <name type="common">Fairy cichlid</name>
    <name type="synonym">Lamprologus brichardi</name>
    <dbReference type="NCBI Taxonomy" id="32507"/>
    <lineage>
        <taxon>Eukaryota</taxon>
        <taxon>Metazoa</taxon>
        <taxon>Chordata</taxon>
        <taxon>Craniata</taxon>
        <taxon>Vertebrata</taxon>
        <taxon>Euteleostomi</taxon>
        <taxon>Actinopterygii</taxon>
        <taxon>Neopterygii</taxon>
        <taxon>Teleostei</taxon>
        <taxon>Neoteleostei</taxon>
        <taxon>Acanthomorphata</taxon>
        <taxon>Ovalentaria</taxon>
        <taxon>Cichlomorphae</taxon>
        <taxon>Cichliformes</taxon>
        <taxon>Cichlidae</taxon>
        <taxon>African cichlids</taxon>
        <taxon>Pseudocrenilabrinae</taxon>
        <taxon>Lamprologini</taxon>
        <taxon>Neolamprologus</taxon>
    </lineage>
</organism>
<evidence type="ECO:0000259" key="8">
    <source>
        <dbReference type="PROSITE" id="PS51011"/>
    </source>
</evidence>
<feature type="region of interest" description="Disordered" evidence="7">
    <location>
        <begin position="942"/>
        <end position="964"/>
    </location>
</feature>
<feature type="compositionally biased region" description="Basic and acidic residues" evidence="7">
    <location>
        <begin position="474"/>
        <end position="483"/>
    </location>
</feature>
<keyword evidence="3" id="KW-0238">DNA-binding</keyword>
<dbReference type="Proteomes" id="UP000261580">
    <property type="component" value="Unassembled WGS sequence"/>
</dbReference>
<keyword evidence="4" id="KW-0010">Activator</keyword>
<dbReference type="GO" id="GO:0000976">
    <property type="term" value="F:transcription cis-regulatory region binding"/>
    <property type="evidence" value="ECO:0007669"/>
    <property type="project" value="TreeGrafter"/>
</dbReference>
<dbReference type="FunFam" id="1.10.150.60:FF:000004">
    <property type="entry name" value="AT-rich interactive domain-containing protein 5B"/>
    <property type="match status" value="1"/>
</dbReference>
<dbReference type="SMART" id="SM00501">
    <property type="entry name" value="BRIGHT"/>
    <property type="match status" value="1"/>
</dbReference>
<dbReference type="GO" id="GO:0006357">
    <property type="term" value="P:regulation of transcription by RNA polymerase II"/>
    <property type="evidence" value="ECO:0007669"/>
    <property type="project" value="TreeGrafter"/>
</dbReference>
<dbReference type="GO" id="GO:0005634">
    <property type="term" value="C:nucleus"/>
    <property type="evidence" value="ECO:0007669"/>
    <property type="project" value="UniProtKB-SubCell"/>
</dbReference>
<feature type="region of interest" description="Disordered" evidence="7">
    <location>
        <begin position="995"/>
        <end position="1055"/>
    </location>
</feature>
<dbReference type="Pfam" id="PF01388">
    <property type="entry name" value="ARID"/>
    <property type="match status" value="1"/>
</dbReference>
<evidence type="ECO:0000313" key="10">
    <source>
        <dbReference type="Proteomes" id="UP000261580"/>
    </source>
</evidence>
<evidence type="ECO:0000256" key="5">
    <source>
        <dbReference type="ARBA" id="ARBA00023163"/>
    </source>
</evidence>
<feature type="compositionally biased region" description="Basic and acidic residues" evidence="7">
    <location>
        <begin position="772"/>
        <end position="786"/>
    </location>
</feature>
<keyword evidence="2" id="KW-0805">Transcription regulation</keyword>
<feature type="compositionally biased region" description="Low complexity" evidence="7">
    <location>
        <begin position="499"/>
        <end position="508"/>
    </location>
</feature>
<feature type="compositionally biased region" description="Polar residues" evidence="7">
    <location>
        <begin position="1013"/>
        <end position="1035"/>
    </location>
</feature>
<dbReference type="SMART" id="SM01014">
    <property type="entry name" value="ARID"/>
    <property type="match status" value="1"/>
</dbReference>
<keyword evidence="6" id="KW-0539">Nucleus</keyword>
<dbReference type="AlphaFoldDB" id="A0A3Q4HBI8"/>
<dbReference type="Bgee" id="ENSNBRG00000013572">
    <property type="expression patterns" value="Expressed in zone of skin and 7 other cell types or tissues"/>
</dbReference>
<protein>
    <submittedName>
        <fullName evidence="9">AT-rich interactive domain-containing protein 5B-like</fullName>
    </submittedName>
</protein>
<dbReference type="SUPFAM" id="SSF46774">
    <property type="entry name" value="ARID-like"/>
    <property type="match status" value="1"/>
</dbReference>
<reference evidence="9" key="2">
    <citation type="submission" date="2025-09" db="UniProtKB">
        <authorList>
            <consortium name="Ensembl"/>
        </authorList>
    </citation>
    <scope>IDENTIFICATION</scope>
</reference>
<feature type="region of interest" description="Disordered" evidence="7">
    <location>
        <begin position="278"/>
        <end position="387"/>
    </location>
</feature>
<name>A0A3Q4HBI8_NEOBR</name>
<feature type="compositionally biased region" description="Low complexity" evidence="7">
    <location>
        <begin position="293"/>
        <end position="308"/>
    </location>
</feature>
<feature type="compositionally biased region" description="Low complexity" evidence="7">
    <location>
        <begin position="761"/>
        <end position="771"/>
    </location>
</feature>
<dbReference type="Gene3D" id="1.10.150.60">
    <property type="entry name" value="ARID DNA-binding domain"/>
    <property type="match status" value="1"/>
</dbReference>
<feature type="compositionally biased region" description="Polar residues" evidence="7">
    <location>
        <begin position="804"/>
        <end position="823"/>
    </location>
</feature>
<feature type="compositionally biased region" description="Basic and acidic residues" evidence="7">
    <location>
        <begin position="354"/>
        <end position="387"/>
    </location>
</feature>
<evidence type="ECO:0000256" key="1">
    <source>
        <dbReference type="ARBA" id="ARBA00004123"/>
    </source>
</evidence>